<comment type="caution">
    <text evidence="1">The sequence shown here is derived from an EMBL/GenBank/DDBJ whole genome shotgun (WGS) entry which is preliminary data.</text>
</comment>
<reference evidence="1" key="1">
    <citation type="submission" date="2021-06" db="EMBL/GenBank/DDBJ databases">
        <authorList>
            <person name="Kallberg Y."/>
            <person name="Tangrot J."/>
            <person name="Rosling A."/>
        </authorList>
    </citation>
    <scope>NUCLEOTIDE SEQUENCE</scope>
    <source>
        <strain evidence="1">28 12/20/2015</strain>
    </source>
</reference>
<dbReference type="EMBL" id="CAJVPW010005489">
    <property type="protein sequence ID" value="CAG8555693.1"/>
    <property type="molecule type" value="Genomic_DNA"/>
</dbReference>
<sequence>MRPKILEPLASGSRIVKANISLSGLSCMSCVQSIENALRRLQGVIAPSIHVYLSTNNAILEFDESMTNIEKIKKVIQDLGYHIEDIVTEESHVKIVNTNNVTNNKNKSIIVDITEKPSSTIQGNETTTVLTIGGMSCASCIQAIQSAIELVPGVVSININLLTTQATIKHDPNRIGPRDLITKIEELGYEPQLYIKGPNKNGNSIRQNAEKEQRKMMKRFLISLIFAIPTFFITMIFMMALPETNSVRMAFEYQIIPGLEVNTLILFIFATPVQFILGYPFYVKGIRSIWYSHQANMDTLVAVGTTVTYIGSLLNVSIPIARRRSEPGQQFFETSIFLITFIYLGRWLEARAKGKTFETITKLMELQPESATLLTITLDKNNHEVVEEREISLELVQVGDILKVNTGARIPCDGKIFRGATSLDESMLTGESIPVTKHEDDDVIAATINLSSSIWIKATRVGSDTTISRIIDLVQQAQSSKKAPIESLADKIAQVFVPVVISIAILDFILWFSLIATGKIPTSWIPEGENSVIFSLFFAISIMVIACPCAMGLASPTAIMVGTGVAANLGILIKGGGEAIEKAFRLNTIAFDKTGTLTYGKPQVVGTNILSEKQNFCLENGDSRNDLLLLKIISLIENASDHPLSKALTQYVNETLSNEDSITSHITLDSVKEVIGRGLKTQITIHSTVPLTYDVFIGNEEWLKENGCIYPPYATQEQANKLLLEWKKLGYSIVLVGLSLNVSDESQKEAVDPGYILAQFGIADTPRPDAEKTVKLLKSLGIQVWMITGDNRITAKAIASKLGIENIFSEVTPELKAEKVKWLQNHGRTISHHNKYFNILSSIQAMFQKSSYNNQNEISYDIEAVTSQPAIVAMVGDGINDSPALAQSDLPISIANATDVAIESSAVILTRSTLTSLTTLILLSRTIIWRIRLNFLWAYIYNSLAIPIAAGVLFPATRFGLRPELASLAMVCSSISVVLSSLLLKRFKEPKY</sequence>
<proteinExistence type="predicted"/>
<protein>
    <submittedName>
        <fullName evidence="1">18129_t:CDS:1</fullName>
    </submittedName>
</protein>
<name>A0ACA9M264_9GLOM</name>
<evidence type="ECO:0000313" key="1">
    <source>
        <dbReference type="EMBL" id="CAG8555693.1"/>
    </source>
</evidence>
<keyword evidence="2" id="KW-1185">Reference proteome</keyword>
<accession>A0ACA9M264</accession>
<gene>
    <name evidence="1" type="ORF">SPELUC_LOCUS5391</name>
</gene>
<evidence type="ECO:0000313" key="2">
    <source>
        <dbReference type="Proteomes" id="UP000789366"/>
    </source>
</evidence>
<dbReference type="Proteomes" id="UP000789366">
    <property type="component" value="Unassembled WGS sequence"/>
</dbReference>
<organism evidence="1 2">
    <name type="scientific">Cetraspora pellucida</name>
    <dbReference type="NCBI Taxonomy" id="1433469"/>
    <lineage>
        <taxon>Eukaryota</taxon>
        <taxon>Fungi</taxon>
        <taxon>Fungi incertae sedis</taxon>
        <taxon>Mucoromycota</taxon>
        <taxon>Glomeromycotina</taxon>
        <taxon>Glomeromycetes</taxon>
        <taxon>Diversisporales</taxon>
        <taxon>Gigasporaceae</taxon>
        <taxon>Cetraspora</taxon>
    </lineage>
</organism>